<dbReference type="WBParaSite" id="BTMF_0001086801-mRNA-1">
    <property type="protein sequence ID" value="BTMF_0001086801-mRNA-1"/>
    <property type="gene ID" value="BTMF_0001086801"/>
</dbReference>
<gene>
    <name evidence="1" type="ORF">BTMF_LOCUS8902</name>
</gene>
<protein>
    <submittedName>
        <fullName evidence="1 3">Uncharacterized protein</fullName>
    </submittedName>
</protein>
<reference evidence="3" key="1">
    <citation type="submission" date="2017-02" db="UniProtKB">
        <authorList>
            <consortium name="WormBaseParasite"/>
        </authorList>
    </citation>
    <scope>IDENTIFICATION</scope>
</reference>
<proteinExistence type="predicted"/>
<dbReference type="AlphaFoldDB" id="A0A0R3QT16"/>
<keyword evidence="2" id="KW-1185">Reference proteome</keyword>
<sequence length="163" mass="18728">MYKVGHSSAVPRSTLVYNGRRNLPARSGICERTLNQYGVHSEKPCRNEMNTQIPALSKRIHTRMSSDATKCINMETVSVLTKATEEFLRTPDGHPDKTIQHYRPKGQLPEGRFSDWFSEVVVRLAYSLKLVIYFAPFDVEGYLTERFLRDVNLDPKILSGFYK</sequence>
<accession>A0A0R3QT16</accession>
<evidence type="ECO:0000313" key="1">
    <source>
        <dbReference type="EMBL" id="VDO29849.1"/>
    </source>
</evidence>
<dbReference type="EMBL" id="UZAG01016653">
    <property type="protein sequence ID" value="VDO29849.1"/>
    <property type="molecule type" value="Genomic_DNA"/>
</dbReference>
<organism evidence="3">
    <name type="scientific">Brugia timori</name>
    <dbReference type="NCBI Taxonomy" id="42155"/>
    <lineage>
        <taxon>Eukaryota</taxon>
        <taxon>Metazoa</taxon>
        <taxon>Ecdysozoa</taxon>
        <taxon>Nematoda</taxon>
        <taxon>Chromadorea</taxon>
        <taxon>Rhabditida</taxon>
        <taxon>Spirurina</taxon>
        <taxon>Spiruromorpha</taxon>
        <taxon>Filarioidea</taxon>
        <taxon>Onchocercidae</taxon>
        <taxon>Brugia</taxon>
    </lineage>
</organism>
<evidence type="ECO:0000313" key="2">
    <source>
        <dbReference type="Proteomes" id="UP000280834"/>
    </source>
</evidence>
<dbReference type="Proteomes" id="UP000280834">
    <property type="component" value="Unassembled WGS sequence"/>
</dbReference>
<evidence type="ECO:0000313" key="3">
    <source>
        <dbReference type="WBParaSite" id="BTMF_0001086801-mRNA-1"/>
    </source>
</evidence>
<name>A0A0R3QT16_9BILA</name>
<reference evidence="1 2" key="2">
    <citation type="submission" date="2018-11" db="EMBL/GenBank/DDBJ databases">
        <authorList>
            <consortium name="Pathogen Informatics"/>
        </authorList>
    </citation>
    <scope>NUCLEOTIDE SEQUENCE [LARGE SCALE GENOMIC DNA]</scope>
</reference>